<sequence>MSITHQLLLLIRITKSRNIARRYFVVNGFDGALTMLGLLTGFYVSGQNTLPVVISVCLGAAIALGMSGMTSAYISEAAEKRRELKRLERAMIADLGESAYGHAARLMPFLIAIVNGLAPFLIALLIISPLALAHWQPQLVPNPLETAAMVAFLIIFLLGVFLGRINGRFWLWSGLQTLIVAAMTALLIYVLSPLK</sequence>
<organism evidence="2 3">
    <name type="scientific">Nitrosomonas aestuarii</name>
    <dbReference type="NCBI Taxonomy" id="52441"/>
    <lineage>
        <taxon>Bacteria</taxon>
        <taxon>Pseudomonadati</taxon>
        <taxon>Pseudomonadota</taxon>
        <taxon>Betaproteobacteria</taxon>
        <taxon>Nitrosomonadales</taxon>
        <taxon>Nitrosomonadaceae</taxon>
        <taxon>Nitrosomonas</taxon>
    </lineage>
</organism>
<feature type="transmembrane region" description="Helical" evidence="1">
    <location>
        <begin position="109"/>
        <end position="132"/>
    </location>
</feature>
<keyword evidence="1" id="KW-1133">Transmembrane helix</keyword>
<feature type="transmembrane region" description="Helical" evidence="1">
    <location>
        <begin position="169"/>
        <end position="191"/>
    </location>
</feature>
<evidence type="ECO:0000313" key="3">
    <source>
        <dbReference type="Proteomes" id="UP000199533"/>
    </source>
</evidence>
<gene>
    <name evidence="2" type="ORF">SAMN05216302_100231</name>
</gene>
<feature type="transmembrane region" description="Helical" evidence="1">
    <location>
        <begin position="50"/>
        <end position="74"/>
    </location>
</feature>
<reference evidence="3" key="1">
    <citation type="submission" date="2016-10" db="EMBL/GenBank/DDBJ databases">
        <authorList>
            <person name="Varghese N."/>
            <person name="Submissions S."/>
        </authorList>
    </citation>
    <scope>NUCLEOTIDE SEQUENCE [LARGE SCALE GENOMIC DNA]</scope>
    <source>
        <strain evidence="3">Nm69</strain>
    </source>
</reference>
<evidence type="ECO:0000256" key="1">
    <source>
        <dbReference type="SAM" id="Phobius"/>
    </source>
</evidence>
<keyword evidence="3" id="KW-1185">Reference proteome</keyword>
<dbReference type="STRING" id="52441.SAMN05216302_100231"/>
<dbReference type="OrthoDB" id="5431179at2"/>
<proteinExistence type="predicted"/>
<name>A0A1I3XQ81_9PROT</name>
<accession>A0A1I3XQ81</accession>
<dbReference type="AlphaFoldDB" id="A0A1I3XQ81"/>
<feature type="transmembrane region" description="Helical" evidence="1">
    <location>
        <begin position="23"/>
        <end position="44"/>
    </location>
</feature>
<dbReference type="EMBL" id="FOSP01000002">
    <property type="protein sequence ID" value="SFK21678.1"/>
    <property type="molecule type" value="Genomic_DNA"/>
</dbReference>
<feature type="transmembrane region" description="Helical" evidence="1">
    <location>
        <begin position="144"/>
        <end position="162"/>
    </location>
</feature>
<keyword evidence="1" id="KW-0812">Transmembrane</keyword>
<evidence type="ECO:0000313" key="2">
    <source>
        <dbReference type="EMBL" id="SFK21678.1"/>
    </source>
</evidence>
<keyword evidence="1" id="KW-0472">Membrane</keyword>
<protein>
    <submittedName>
        <fullName evidence="2">TIGR00267 family protein</fullName>
    </submittedName>
</protein>
<dbReference type="Proteomes" id="UP000199533">
    <property type="component" value="Unassembled WGS sequence"/>
</dbReference>
<dbReference type="RefSeq" id="WP_090696728.1">
    <property type="nucleotide sequence ID" value="NZ_FOSP01000002.1"/>
</dbReference>